<name>A0A6J6Y4V1_9ZZZZ</name>
<feature type="domain" description="AMP-dependent synthetase/ligase" evidence="3">
    <location>
        <begin position="5"/>
        <end position="85"/>
    </location>
</feature>
<keyword evidence="2" id="KW-0436">Ligase</keyword>
<comment type="similarity">
    <text evidence="1">Belongs to the ATP-dependent AMP-binding enzyme family.</text>
</comment>
<feature type="domain" description="AMP-dependent synthetase/ligase" evidence="3">
    <location>
        <begin position="107"/>
        <end position="286"/>
    </location>
</feature>
<dbReference type="Pfam" id="PF00501">
    <property type="entry name" value="AMP-binding"/>
    <property type="match status" value="2"/>
</dbReference>
<dbReference type="InterPro" id="IPR000873">
    <property type="entry name" value="AMP-dep_synth/lig_dom"/>
</dbReference>
<gene>
    <name evidence="5" type="ORF">UFOPK3001_01166</name>
</gene>
<dbReference type="SUPFAM" id="SSF56801">
    <property type="entry name" value="Acetyl-CoA synthetase-like"/>
    <property type="match status" value="1"/>
</dbReference>
<dbReference type="InterPro" id="IPR045851">
    <property type="entry name" value="AMP-bd_C_sf"/>
</dbReference>
<dbReference type="InterPro" id="IPR025110">
    <property type="entry name" value="AMP-bd_C"/>
</dbReference>
<organism evidence="5">
    <name type="scientific">freshwater metagenome</name>
    <dbReference type="NCBI Taxonomy" id="449393"/>
    <lineage>
        <taxon>unclassified sequences</taxon>
        <taxon>metagenomes</taxon>
        <taxon>ecological metagenomes</taxon>
    </lineage>
</organism>
<dbReference type="GO" id="GO:0006631">
    <property type="term" value="P:fatty acid metabolic process"/>
    <property type="evidence" value="ECO:0007669"/>
    <property type="project" value="TreeGrafter"/>
</dbReference>
<evidence type="ECO:0000313" key="5">
    <source>
        <dbReference type="EMBL" id="CAB4804611.1"/>
    </source>
</evidence>
<evidence type="ECO:0000259" key="4">
    <source>
        <dbReference type="Pfam" id="PF13193"/>
    </source>
</evidence>
<dbReference type="PANTHER" id="PTHR43201">
    <property type="entry name" value="ACYL-COA SYNTHETASE"/>
    <property type="match status" value="1"/>
</dbReference>
<evidence type="ECO:0000256" key="2">
    <source>
        <dbReference type="ARBA" id="ARBA00022598"/>
    </source>
</evidence>
<dbReference type="GO" id="GO:0031956">
    <property type="term" value="F:medium-chain fatty acid-CoA ligase activity"/>
    <property type="evidence" value="ECO:0007669"/>
    <property type="project" value="TreeGrafter"/>
</dbReference>
<protein>
    <submittedName>
        <fullName evidence="5">Unannotated protein</fullName>
    </submittedName>
</protein>
<dbReference type="InterPro" id="IPR042099">
    <property type="entry name" value="ANL_N_sf"/>
</dbReference>
<dbReference type="AlphaFoldDB" id="A0A6J6Y4V1"/>
<accession>A0A6J6Y4V1</accession>
<sequence>MTEILTSVEADDLERRIAGGLKRTGLVAGDRVALVTTSGRNMLCAILAALRTGIVPVLTHAGLLPAERALLLDDADPALVVDDQALVALTESAPIDLAPWPLARPMHFTSGTTGRAKGVWSGILDERDAAALLQEELNLWGFNAGDRHLVCSPQYHSVSIRFSAATLAAGGTVILPGPFDALAVADAIATYRPNTTFMVPSHLQRLFALGESLPPLDGFRLVAHAGAACPDPVKRQAITAFGEDAVWEFYGSTEGQFTACSSSDWLEHPGTVGRARPGRHLSVDDDGTIWCDVPTWARWEYWRDPERTAQAWHPATSGDSYGAFTVKDLGRLDSDGYLYLDGRRDDLIITGGVNVYPAEIESVLADAPGVRQIAVFGVDDEQWGQRVCAAVVGGTTGTALEAFAREKLAGHKRPKEYHFVDELPHTATGKLKRNALPVLLGLS</sequence>
<feature type="domain" description="AMP-binding enzyme C-terminal" evidence="4">
    <location>
        <begin position="359"/>
        <end position="430"/>
    </location>
</feature>
<dbReference type="EMBL" id="CAFAAJ010000065">
    <property type="protein sequence ID" value="CAB4804611.1"/>
    <property type="molecule type" value="Genomic_DNA"/>
</dbReference>
<dbReference type="Gene3D" id="3.30.300.30">
    <property type="match status" value="1"/>
</dbReference>
<proteinExistence type="inferred from homology"/>
<dbReference type="Pfam" id="PF13193">
    <property type="entry name" value="AMP-binding_C"/>
    <property type="match status" value="1"/>
</dbReference>
<dbReference type="Gene3D" id="3.40.50.12780">
    <property type="entry name" value="N-terminal domain of ligase-like"/>
    <property type="match status" value="1"/>
</dbReference>
<reference evidence="5" key="1">
    <citation type="submission" date="2020-05" db="EMBL/GenBank/DDBJ databases">
        <authorList>
            <person name="Chiriac C."/>
            <person name="Salcher M."/>
            <person name="Ghai R."/>
            <person name="Kavagutti S V."/>
        </authorList>
    </citation>
    <scope>NUCLEOTIDE SEQUENCE</scope>
</reference>
<dbReference type="PANTHER" id="PTHR43201:SF5">
    <property type="entry name" value="MEDIUM-CHAIN ACYL-COA LIGASE ACSF2, MITOCHONDRIAL"/>
    <property type="match status" value="1"/>
</dbReference>
<evidence type="ECO:0000256" key="1">
    <source>
        <dbReference type="ARBA" id="ARBA00006432"/>
    </source>
</evidence>
<evidence type="ECO:0000259" key="3">
    <source>
        <dbReference type="Pfam" id="PF00501"/>
    </source>
</evidence>